<reference evidence="1 2" key="1">
    <citation type="submission" date="2020-06" db="EMBL/GenBank/DDBJ databases">
        <title>Mogibacterium timidum strain W9173 genomic sequence.</title>
        <authorList>
            <person name="Wade W.G."/>
            <person name="Johnston C.D."/>
            <person name="Chen T."/>
            <person name="Dewhirst F.E."/>
        </authorList>
    </citation>
    <scope>NUCLEOTIDE SEQUENCE [LARGE SCALE GENOMIC DNA]</scope>
    <source>
        <strain evidence="1 2">W9173</strain>
    </source>
</reference>
<gene>
    <name evidence="1" type="ORF">HW270_02995</name>
</gene>
<dbReference type="AlphaFoldDB" id="A0A7Y8VR28"/>
<sequence>MINVGKTELKKFVHEYIKENSSLLEKEEIKEAINNDIYSLQMEAELDKLKDEFSLYVADNDYEIISLNADSLDRIKRVAKRYVDVDLEDDLINEYLQGILERINCNE</sequence>
<keyword evidence="2" id="KW-1185">Reference proteome</keyword>
<comment type="caution">
    <text evidence="1">The sequence shown here is derived from an EMBL/GenBank/DDBJ whole genome shotgun (WGS) entry which is preliminary data.</text>
</comment>
<name>A0A7Y8VR28_9FIRM</name>
<proteinExistence type="predicted"/>
<dbReference type="Proteomes" id="UP000526307">
    <property type="component" value="Unassembled WGS sequence"/>
</dbReference>
<evidence type="ECO:0000313" key="1">
    <source>
        <dbReference type="EMBL" id="NWO23048.1"/>
    </source>
</evidence>
<protein>
    <submittedName>
        <fullName evidence="1">Uncharacterized protein</fullName>
    </submittedName>
</protein>
<dbReference type="EMBL" id="JABXYR010000001">
    <property type="protein sequence ID" value="NWO23048.1"/>
    <property type="molecule type" value="Genomic_DNA"/>
</dbReference>
<organism evidence="1 2">
    <name type="scientific">Mogibacterium timidum</name>
    <dbReference type="NCBI Taxonomy" id="35519"/>
    <lineage>
        <taxon>Bacteria</taxon>
        <taxon>Bacillati</taxon>
        <taxon>Bacillota</taxon>
        <taxon>Clostridia</taxon>
        <taxon>Peptostreptococcales</taxon>
        <taxon>Anaerovoracaceae</taxon>
        <taxon>Mogibacterium</taxon>
    </lineage>
</organism>
<evidence type="ECO:0000313" key="2">
    <source>
        <dbReference type="Proteomes" id="UP000526307"/>
    </source>
</evidence>
<accession>A0A7Y8VR28</accession>
<dbReference type="RefSeq" id="WP_178978278.1">
    <property type="nucleotide sequence ID" value="NZ_JABXYR010000001.1"/>
</dbReference>